<keyword evidence="3" id="KW-1185">Reference proteome</keyword>
<dbReference type="AlphaFoldDB" id="A0AAV6KJZ8"/>
<comment type="caution">
    <text evidence="2">The sequence shown here is derived from an EMBL/GenBank/DDBJ whole genome shotgun (WGS) entry which is preliminary data.</text>
</comment>
<dbReference type="Gene3D" id="3.10.450.40">
    <property type="match status" value="1"/>
</dbReference>
<evidence type="ECO:0000313" key="2">
    <source>
        <dbReference type="EMBL" id="KAG5552810.1"/>
    </source>
</evidence>
<dbReference type="GO" id="GO:0008131">
    <property type="term" value="F:primary methylamine oxidase activity"/>
    <property type="evidence" value="ECO:0007669"/>
    <property type="project" value="InterPro"/>
</dbReference>
<organism evidence="2 3">
    <name type="scientific">Rhododendron griersonianum</name>
    <dbReference type="NCBI Taxonomy" id="479676"/>
    <lineage>
        <taxon>Eukaryota</taxon>
        <taxon>Viridiplantae</taxon>
        <taxon>Streptophyta</taxon>
        <taxon>Embryophyta</taxon>
        <taxon>Tracheophyta</taxon>
        <taxon>Spermatophyta</taxon>
        <taxon>Magnoliopsida</taxon>
        <taxon>eudicotyledons</taxon>
        <taxon>Gunneridae</taxon>
        <taxon>Pentapetalae</taxon>
        <taxon>asterids</taxon>
        <taxon>Ericales</taxon>
        <taxon>Ericaceae</taxon>
        <taxon>Ericoideae</taxon>
        <taxon>Rhodoreae</taxon>
        <taxon>Rhododendron</taxon>
    </lineage>
</organism>
<dbReference type="GO" id="GO:0009308">
    <property type="term" value="P:amine metabolic process"/>
    <property type="evidence" value="ECO:0007669"/>
    <property type="project" value="InterPro"/>
</dbReference>
<dbReference type="Proteomes" id="UP000823749">
    <property type="component" value="Chromosome 4"/>
</dbReference>
<gene>
    <name evidence="2" type="ORF">RHGRI_010798</name>
</gene>
<evidence type="ECO:0000313" key="3">
    <source>
        <dbReference type="Proteomes" id="UP000823749"/>
    </source>
</evidence>
<dbReference type="EMBL" id="JACTNZ010000004">
    <property type="protein sequence ID" value="KAG5552810.1"/>
    <property type="molecule type" value="Genomic_DNA"/>
</dbReference>
<dbReference type="GO" id="GO:0048038">
    <property type="term" value="F:quinone binding"/>
    <property type="evidence" value="ECO:0007669"/>
    <property type="project" value="InterPro"/>
</dbReference>
<protein>
    <submittedName>
        <fullName evidence="2">Uncharacterized protein</fullName>
    </submittedName>
</protein>
<evidence type="ECO:0000256" key="1">
    <source>
        <dbReference type="SAM" id="MobiDB-lite"/>
    </source>
</evidence>
<dbReference type="GO" id="GO:0005507">
    <property type="term" value="F:copper ion binding"/>
    <property type="evidence" value="ECO:0007669"/>
    <property type="project" value="InterPro"/>
</dbReference>
<dbReference type="InterPro" id="IPR016182">
    <property type="entry name" value="Cu_amine_oxidase_N-reg"/>
</dbReference>
<reference evidence="2" key="1">
    <citation type="submission" date="2020-08" db="EMBL/GenBank/DDBJ databases">
        <title>Plant Genome Project.</title>
        <authorList>
            <person name="Zhang R.-G."/>
        </authorList>
    </citation>
    <scope>NUCLEOTIDE SEQUENCE</scope>
    <source>
        <strain evidence="2">WSP0</strain>
        <tissue evidence="2">Leaf</tissue>
    </source>
</reference>
<accession>A0AAV6KJZ8</accession>
<sequence length="413" mass="48126">MVDEWWRCGWWQQRKSGGVGNDNWGRDVKYFRLPVMLRAQTRHPLDPLTAAEISVAVATVRAAGATLEVRDTREWKWQKRPNRREGNMVNNIYMVKGIQLIFSRNVKQYFVDILFGGLVHVNDIHQADACKATPAKFCGSKEVVPLHFRKVENRRQGEMAQQRQRATTKGKENEQPSGSNGKEKNKVFMRPPPCLHRNDHLDILNAVYDFESKRQREGLPVENFVRKKIEACRALQNVGENISEQYLIGKIVDLLSPSWMHVKRTIFQRYVIENATHLMNALMEDEHNVHYLWMEFEQGPMMPNSTVRAHILNKENQFHSLRKKGCKANIDNLVQAIVNNLPPTWPKATIFKNLKLNFMDMRALGAMLEEIETDIICLEALDKVEQQFTEQEEKQGKKPRRKVAKRRLEFDEL</sequence>
<dbReference type="SUPFAM" id="SSF54416">
    <property type="entry name" value="Amine oxidase N-terminal region"/>
    <property type="match status" value="1"/>
</dbReference>
<feature type="region of interest" description="Disordered" evidence="1">
    <location>
        <begin position="151"/>
        <end position="188"/>
    </location>
</feature>
<proteinExistence type="predicted"/>
<name>A0AAV6KJZ8_9ERIC</name>